<protein>
    <submittedName>
        <fullName evidence="3">Two-component system response regulator</fullName>
    </submittedName>
</protein>
<reference evidence="3" key="1">
    <citation type="submission" date="2021-01" db="EMBL/GenBank/DDBJ databases">
        <title>Whole genome shotgun sequence of Actinoplanes siamensis NBRC 109076.</title>
        <authorList>
            <person name="Komaki H."/>
            <person name="Tamura T."/>
        </authorList>
    </citation>
    <scope>NUCLEOTIDE SEQUENCE</scope>
    <source>
        <strain evidence="3">NBRC 109076</strain>
    </source>
</reference>
<feature type="domain" description="Response regulatory" evidence="2">
    <location>
        <begin position="8"/>
        <end position="133"/>
    </location>
</feature>
<dbReference type="AlphaFoldDB" id="A0A919N3X8"/>
<keyword evidence="1" id="KW-0597">Phosphoprotein</keyword>
<evidence type="ECO:0000256" key="1">
    <source>
        <dbReference type="PROSITE-ProRule" id="PRU00169"/>
    </source>
</evidence>
<keyword evidence="4" id="KW-1185">Reference proteome</keyword>
<evidence type="ECO:0000313" key="4">
    <source>
        <dbReference type="Proteomes" id="UP000629619"/>
    </source>
</evidence>
<dbReference type="GO" id="GO:0000160">
    <property type="term" value="P:phosphorelay signal transduction system"/>
    <property type="evidence" value="ECO:0007669"/>
    <property type="project" value="InterPro"/>
</dbReference>
<accession>A0A919N3X8</accession>
<evidence type="ECO:0000259" key="2">
    <source>
        <dbReference type="PROSITE" id="PS50110"/>
    </source>
</evidence>
<dbReference type="InterPro" id="IPR011006">
    <property type="entry name" value="CheY-like_superfamily"/>
</dbReference>
<name>A0A919N3X8_9ACTN</name>
<dbReference type="Proteomes" id="UP000629619">
    <property type="component" value="Unassembled WGS sequence"/>
</dbReference>
<feature type="modified residue" description="4-aspartylphosphate" evidence="1">
    <location>
        <position position="66"/>
    </location>
</feature>
<dbReference type="InterPro" id="IPR052893">
    <property type="entry name" value="TCS_response_regulator"/>
</dbReference>
<dbReference type="PROSITE" id="PS50110">
    <property type="entry name" value="RESPONSE_REGULATORY"/>
    <property type="match status" value="1"/>
</dbReference>
<dbReference type="PANTHER" id="PTHR44520:SF2">
    <property type="entry name" value="RESPONSE REGULATOR RCP1"/>
    <property type="match status" value="1"/>
</dbReference>
<dbReference type="Gene3D" id="3.40.50.2300">
    <property type="match status" value="1"/>
</dbReference>
<dbReference type="Pfam" id="PF00072">
    <property type="entry name" value="Response_reg"/>
    <property type="match status" value="1"/>
</dbReference>
<proteinExistence type="predicted"/>
<sequence length="157" mass="17636">MVSARALHVLVVDDDEADFLMIEEALETAAVPPVVTRVADGTQALDFLRRRGCFRRARRPDLVLLDLNLPRMSGHQVLTAMKRDACLRAIPVVVLTTSSAREDVAASYREQASAFVTKPMDYHSFEAALRTINDLFQAAVRREAESEAVVLPFRRRR</sequence>
<evidence type="ECO:0000313" key="3">
    <source>
        <dbReference type="EMBL" id="GIF03935.1"/>
    </source>
</evidence>
<dbReference type="RefSeq" id="WP_239102503.1">
    <property type="nucleotide sequence ID" value="NZ_BOMW01000014.1"/>
</dbReference>
<dbReference type="EMBL" id="BOMW01000014">
    <property type="protein sequence ID" value="GIF03935.1"/>
    <property type="molecule type" value="Genomic_DNA"/>
</dbReference>
<dbReference type="PANTHER" id="PTHR44520">
    <property type="entry name" value="RESPONSE REGULATOR RCP1-RELATED"/>
    <property type="match status" value="1"/>
</dbReference>
<dbReference type="CDD" id="cd17557">
    <property type="entry name" value="REC_Rcp-like"/>
    <property type="match status" value="1"/>
</dbReference>
<dbReference type="SMART" id="SM00448">
    <property type="entry name" value="REC"/>
    <property type="match status" value="1"/>
</dbReference>
<comment type="caution">
    <text evidence="3">The sequence shown here is derived from an EMBL/GenBank/DDBJ whole genome shotgun (WGS) entry which is preliminary data.</text>
</comment>
<dbReference type="InterPro" id="IPR001789">
    <property type="entry name" value="Sig_transdc_resp-reg_receiver"/>
</dbReference>
<gene>
    <name evidence="3" type="ORF">Asi03nite_14730</name>
</gene>
<dbReference type="SUPFAM" id="SSF52172">
    <property type="entry name" value="CheY-like"/>
    <property type="match status" value="1"/>
</dbReference>
<organism evidence="3 4">
    <name type="scientific">Actinoplanes siamensis</name>
    <dbReference type="NCBI Taxonomy" id="1223317"/>
    <lineage>
        <taxon>Bacteria</taxon>
        <taxon>Bacillati</taxon>
        <taxon>Actinomycetota</taxon>
        <taxon>Actinomycetes</taxon>
        <taxon>Micromonosporales</taxon>
        <taxon>Micromonosporaceae</taxon>
        <taxon>Actinoplanes</taxon>
    </lineage>
</organism>